<feature type="region of interest" description="Disordered" evidence="5">
    <location>
        <begin position="65"/>
        <end position="112"/>
    </location>
</feature>
<dbReference type="InterPro" id="IPR039618">
    <property type="entry name" value="CLE9-13"/>
</dbReference>
<keyword evidence="3" id="KW-0221">Differentiation</keyword>
<evidence type="ECO:0000256" key="2">
    <source>
        <dbReference type="ARBA" id="ARBA00022473"/>
    </source>
</evidence>
<evidence type="ECO:0000256" key="3">
    <source>
        <dbReference type="ARBA" id="ARBA00022782"/>
    </source>
</evidence>
<name>A0A9Q0STP5_SALVM</name>
<keyword evidence="2" id="KW-0217">Developmental protein</keyword>
<sequence>MASKISHILWLSLLLLAFHELRSFRSKISTNTRDQTSSTSISSISHHPFRNRKVLVSEFDFTPFQKHHQQQHENPFPGEDEHKKAARSEIDPRYGVEKAPRPNRPQPIAPSMISVPARSILVLMITRVRDQRERKKRIDGK</sequence>
<dbReference type="AlphaFoldDB" id="A0A9Q0STP5"/>
<dbReference type="OrthoDB" id="753861at2759"/>
<dbReference type="Proteomes" id="UP001151529">
    <property type="component" value="Chromosome 8"/>
</dbReference>
<gene>
    <name evidence="7" type="ORF">OIU85_006058</name>
</gene>
<keyword evidence="6" id="KW-0732">Signal</keyword>
<dbReference type="EMBL" id="JAPFFL010000012">
    <property type="protein sequence ID" value="KAJ6689704.1"/>
    <property type="molecule type" value="Genomic_DNA"/>
</dbReference>
<evidence type="ECO:0000256" key="5">
    <source>
        <dbReference type="SAM" id="MobiDB-lite"/>
    </source>
</evidence>
<comment type="caution">
    <text evidence="7">The sequence shown here is derived from an EMBL/GenBank/DDBJ whole genome shotgun (WGS) entry which is preliminary data.</text>
</comment>
<reference evidence="7" key="2">
    <citation type="journal article" date="2023" name="Int. J. Mol. Sci.">
        <title>De Novo Assembly and Annotation of 11 Diverse Shrub Willow (Salix) Genomes Reveals Novel Gene Organization in Sex-Linked Regions.</title>
        <authorList>
            <person name="Hyden B."/>
            <person name="Feng K."/>
            <person name="Yates T.B."/>
            <person name="Jawdy S."/>
            <person name="Cereghino C."/>
            <person name="Smart L.B."/>
            <person name="Muchero W."/>
        </authorList>
    </citation>
    <scope>NUCLEOTIDE SEQUENCE [LARGE SCALE GENOMIC DNA]</scope>
    <source>
        <tissue evidence="7">Shoot tip</tissue>
    </source>
</reference>
<organism evidence="7 8">
    <name type="scientific">Salix viminalis</name>
    <name type="common">Common osier</name>
    <name type="synonym">Basket willow</name>
    <dbReference type="NCBI Taxonomy" id="40686"/>
    <lineage>
        <taxon>Eukaryota</taxon>
        <taxon>Viridiplantae</taxon>
        <taxon>Streptophyta</taxon>
        <taxon>Embryophyta</taxon>
        <taxon>Tracheophyta</taxon>
        <taxon>Spermatophyta</taxon>
        <taxon>Magnoliopsida</taxon>
        <taxon>eudicotyledons</taxon>
        <taxon>Gunneridae</taxon>
        <taxon>Pentapetalae</taxon>
        <taxon>rosids</taxon>
        <taxon>fabids</taxon>
        <taxon>Malpighiales</taxon>
        <taxon>Salicaceae</taxon>
        <taxon>Saliceae</taxon>
        <taxon>Salix</taxon>
    </lineage>
</organism>
<evidence type="ECO:0000256" key="4">
    <source>
        <dbReference type="ARBA" id="ARBA00023278"/>
    </source>
</evidence>
<feature type="compositionally biased region" description="Basic and acidic residues" evidence="5">
    <location>
        <begin position="79"/>
        <end position="100"/>
    </location>
</feature>
<accession>A0A9Q0STP5</accession>
<keyword evidence="4" id="KW-0379">Hydroxylation</keyword>
<evidence type="ECO:0000313" key="8">
    <source>
        <dbReference type="Proteomes" id="UP001151529"/>
    </source>
</evidence>
<evidence type="ECO:0000313" key="7">
    <source>
        <dbReference type="EMBL" id="KAJ6689704.1"/>
    </source>
</evidence>
<comment type="similarity">
    <text evidence="1">Belongs to the CLV3/ESR signal peptide family.</text>
</comment>
<dbReference type="PANTHER" id="PTHR34359">
    <property type="entry name" value="CLAVATA3/ESR (CLE)-RELATED PROTEIN 10"/>
    <property type="match status" value="1"/>
</dbReference>
<dbReference type="PANTHER" id="PTHR34359:SF28">
    <property type="entry name" value="CLAVATA3_ESR (CLE)-RELATED PROTEIN 12"/>
    <property type="match status" value="1"/>
</dbReference>
<keyword evidence="8" id="KW-1185">Reference proteome</keyword>
<feature type="chain" id="PRO_5040416053" evidence="6">
    <location>
        <begin position="24"/>
        <end position="141"/>
    </location>
</feature>
<proteinExistence type="inferred from homology"/>
<protein>
    <submittedName>
        <fullName evidence="7">Uncharacterized protein</fullName>
    </submittedName>
</protein>
<reference evidence="7" key="1">
    <citation type="submission" date="2022-11" db="EMBL/GenBank/DDBJ databases">
        <authorList>
            <person name="Hyden B.L."/>
            <person name="Feng K."/>
            <person name="Yates T."/>
            <person name="Jawdy S."/>
            <person name="Smart L.B."/>
            <person name="Muchero W."/>
        </authorList>
    </citation>
    <scope>NUCLEOTIDE SEQUENCE</scope>
    <source>
        <tissue evidence="7">Shoot tip</tissue>
    </source>
</reference>
<dbReference type="GO" id="GO:0030154">
    <property type="term" value="P:cell differentiation"/>
    <property type="evidence" value="ECO:0007669"/>
    <property type="project" value="UniProtKB-KW"/>
</dbReference>
<evidence type="ECO:0000256" key="6">
    <source>
        <dbReference type="SAM" id="SignalP"/>
    </source>
</evidence>
<evidence type="ECO:0000256" key="1">
    <source>
        <dbReference type="ARBA" id="ARBA00005416"/>
    </source>
</evidence>
<feature type="signal peptide" evidence="6">
    <location>
        <begin position="1"/>
        <end position="23"/>
    </location>
</feature>